<dbReference type="PANTHER" id="PTHR10579:SF43">
    <property type="entry name" value="ZINC FINGER (C3HC4-TYPE RING FINGER) FAMILY PROTEIN"/>
    <property type="match status" value="1"/>
</dbReference>
<dbReference type="CDD" id="cd00198">
    <property type="entry name" value="vWFA"/>
    <property type="match status" value="1"/>
</dbReference>
<dbReference type="InterPro" id="IPR051266">
    <property type="entry name" value="CLCR"/>
</dbReference>
<protein>
    <submittedName>
        <fullName evidence="3">VWA domain-containing protein</fullName>
    </submittedName>
</protein>
<dbReference type="PROSITE" id="PS50234">
    <property type="entry name" value="VWFA"/>
    <property type="match status" value="1"/>
</dbReference>
<dbReference type="AlphaFoldDB" id="A0A2N6T7E0"/>
<dbReference type="SUPFAM" id="SSF53850">
    <property type="entry name" value="Periplasmic binding protein-like II"/>
    <property type="match status" value="1"/>
</dbReference>
<dbReference type="PROSITE" id="PS51257">
    <property type="entry name" value="PROKAR_LIPOPROTEIN"/>
    <property type="match status" value="1"/>
</dbReference>
<sequence>MKKLVALLVASLMSLTLTACELTEEASQSLGSNSDTPLSIVAATELEDLEPLVQQAAEELGFPINLEFHKGTLQNSQDLRDGKFDGSVDATWMATNRYVDLIGARGALANETKIATSPVAFGVQKAKVRELGWDQKQPTWSEFAAAGREGKFTFGMTDPSASNSGFSALVSVATAMADTGSALTDQDIENVGPSLHELFQAQSLVSGSSGWLADSFLEDPTEADAIINYESTLHQMRAEGADIDVIVPADGVISADYPLSTLANPVSDDGAEKVKALADWLLDHQQSIADSYRRPVHDVENIPAELQSQTVIELPFPSNYGTVQHLVQRYNNEFRTKGNTTFVLDISGSMEGERLDSLKQIMTSLVDGTAATTIGNVSLRDGETVTFQKFSAEPGESFTGTYSTTDPAVQQQFLDYINSLVAFGGTNIYDTILDVTETADPNAGITSIVLLTDGEVTAGRGMAQFKDDYARVTADKGVVPVFVIQYGEANVEEMKELADMTGGAVFDAINGDLADAFKEIRGYQ</sequence>
<dbReference type="InterPro" id="IPR036465">
    <property type="entry name" value="vWFA_dom_sf"/>
</dbReference>
<dbReference type="Gene3D" id="3.40.50.410">
    <property type="entry name" value="von Willebrand factor, type A domain"/>
    <property type="match status" value="1"/>
</dbReference>
<dbReference type="Gene3D" id="3.40.190.10">
    <property type="entry name" value="Periplasmic binding protein-like II"/>
    <property type="match status" value="2"/>
</dbReference>
<dbReference type="RefSeq" id="WP_034662907.1">
    <property type="nucleotide sequence ID" value="NZ_JBHRZL010000016.1"/>
</dbReference>
<keyword evidence="1" id="KW-0732">Signal</keyword>
<evidence type="ECO:0000313" key="3">
    <source>
        <dbReference type="EMBL" id="PMC65212.1"/>
    </source>
</evidence>
<reference evidence="3 4" key="1">
    <citation type="submission" date="2017-09" db="EMBL/GenBank/DDBJ databases">
        <title>Bacterial strain isolated from the female urinary microbiota.</title>
        <authorList>
            <person name="Thomas-White K."/>
            <person name="Kumar N."/>
            <person name="Forster S."/>
            <person name="Putonti C."/>
            <person name="Lawley T."/>
            <person name="Wolfe A.J."/>
        </authorList>
    </citation>
    <scope>NUCLEOTIDE SEQUENCE [LARGE SCALE GENOMIC DNA]</scope>
    <source>
        <strain evidence="3 4">UMB0792</strain>
    </source>
</reference>
<dbReference type="SUPFAM" id="SSF53300">
    <property type="entry name" value="vWA-like"/>
    <property type="match status" value="1"/>
</dbReference>
<evidence type="ECO:0000256" key="1">
    <source>
        <dbReference type="SAM" id="SignalP"/>
    </source>
</evidence>
<keyword evidence="4" id="KW-1185">Reference proteome</keyword>
<evidence type="ECO:0000313" key="4">
    <source>
        <dbReference type="Proteomes" id="UP000235836"/>
    </source>
</evidence>
<dbReference type="Proteomes" id="UP000235836">
    <property type="component" value="Unassembled WGS sequence"/>
</dbReference>
<dbReference type="PANTHER" id="PTHR10579">
    <property type="entry name" value="CALCIUM-ACTIVATED CHLORIDE CHANNEL REGULATOR"/>
    <property type="match status" value="1"/>
</dbReference>
<dbReference type="SMART" id="SM00327">
    <property type="entry name" value="VWA"/>
    <property type="match status" value="1"/>
</dbReference>
<organism evidence="3 4">
    <name type="scientific">Corynebacterium tuscaniense</name>
    <dbReference type="NCBI Taxonomy" id="302449"/>
    <lineage>
        <taxon>Bacteria</taxon>
        <taxon>Bacillati</taxon>
        <taxon>Actinomycetota</taxon>
        <taxon>Actinomycetes</taxon>
        <taxon>Mycobacteriales</taxon>
        <taxon>Corynebacteriaceae</taxon>
        <taxon>Corynebacterium</taxon>
    </lineage>
</organism>
<evidence type="ECO:0000259" key="2">
    <source>
        <dbReference type="PROSITE" id="PS50234"/>
    </source>
</evidence>
<feature type="domain" description="VWFA" evidence="2">
    <location>
        <begin position="339"/>
        <end position="524"/>
    </location>
</feature>
<accession>A0A2N6T7E0</accession>
<dbReference type="InterPro" id="IPR002035">
    <property type="entry name" value="VWF_A"/>
</dbReference>
<gene>
    <name evidence="3" type="ORF">CJ203_02000</name>
</gene>
<name>A0A2N6T7E0_9CORY</name>
<feature type="chain" id="PRO_5039157612" evidence="1">
    <location>
        <begin position="20"/>
        <end position="524"/>
    </location>
</feature>
<dbReference type="EMBL" id="PNHG01000002">
    <property type="protein sequence ID" value="PMC65212.1"/>
    <property type="molecule type" value="Genomic_DNA"/>
</dbReference>
<dbReference type="Pfam" id="PF00092">
    <property type="entry name" value="VWA"/>
    <property type="match status" value="1"/>
</dbReference>
<feature type="signal peptide" evidence="1">
    <location>
        <begin position="1"/>
        <end position="19"/>
    </location>
</feature>
<proteinExistence type="predicted"/>
<comment type="caution">
    <text evidence="3">The sequence shown here is derived from an EMBL/GenBank/DDBJ whole genome shotgun (WGS) entry which is preliminary data.</text>
</comment>